<feature type="domain" description="Teneurin-like YD-shell" evidence="3">
    <location>
        <begin position="59"/>
        <end position="360"/>
    </location>
</feature>
<proteinExistence type="predicted"/>
<dbReference type="Gene3D" id="2.180.10.10">
    <property type="entry name" value="RHS repeat-associated core"/>
    <property type="match status" value="1"/>
</dbReference>
<dbReference type="STRING" id="1120996.SAMN02746066_03715"/>
<keyword evidence="5" id="KW-1185">Reference proteome</keyword>
<gene>
    <name evidence="4" type="ORF">SAMN02746066_03715</name>
</gene>
<dbReference type="NCBIfam" id="TIGR01643">
    <property type="entry name" value="YD_repeat_2x"/>
    <property type="match status" value="1"/>
</dbReference>
<protein>
    <submittedName>
        <fullName evidence="4">RHS repeat-associated core domain-containing protein</fullName>
    </submittedName>
</protein>
<dbReference type="InterPro" id="IPR022385">
    <property type="entry name" value="Rhs_assc_core"/>
</dbReference>
<accession>A0A1M7MAZ2</accession>
<dbReference type="InterPro" id="IPR031325">
    <property type="entry name" value="RHS_repeat"/>
</dbReference>
<evidence type="ECO:0000313" key="4">
    <source>
        <dbReference type="EMBL" id="SHM87930.1"/>
    </source>
</evidence>
<dbReference type="EMBL" id="FRCP01000020">
    <property type="protein sequence ID" value="SHM87930.1"/>
    <property type="molecule type" value="Genomic_DNA"/>
</dbReference>
<dbReference type="NCBIfam" id="TIGR03696">
    <property type="entry name" value="Rhs_assc_core"/>
    <property type="match status" value="1"/>
</dbReference>
<dbReference type="PANTHER" id="PTHR32305:SF15">
    <property type="entry name" value="PROTEIN RHSA-RELATED"/>
    <property type="match status" value="1"/>
</dbReference>
<dbReference type="InterPro" id="IPR028910">
    <property type="entry name" value="Tox-PL-2_dom"/>
</dbReference>
<evidence type="ECO:0000313" key="5">
    <source>
        <dbReference type="Proteomes" id="UP000184038"/>
    </source>
</evidence>
<dbReference type="OrthoDB" id="9815752at2"/>
<dbReference type="Pfam" id="PF25023">
    <property type="entry name" value="TEN_YD-shell"/>
    <property type="match status" value="1"/>
</dbReference>
<dbReference type="InterPro" id="IPR050708">
    <property type="entry name" value="T6SS_VgrG/RHS"/>
</dbReference>
<dbReference type="RefSeq" id="WP_073290085.1">
    <property type="nucleotide sequence ID" value="NZ_FRCP01000020.1"/>
</dbReference>
<evidence type="ECO:0000256" key="1">
    <source>
        <dbReference type="ARBA" id="ARBA00022737"/>
    </source>
</evidence>
<evidence type="ECO:0000259" key="3">
    <source>
        <dbReference type="Pfam" id="PF25023"/>
    </source>
</evidence>
<dbReference type="Proteomes" id="UP000184038">
    <property type="component" value="Unassembled WGS sequence"/>
</dbReference>
<dbReference type="Pfam" id="PF05593">
    <property type="entry name" value="RHS_repeat"/>
    <property type="match status" value="1"/>
</dbReference>
<evidence type="ECO:0000259" key="2">
    <source>
        <dbReference type="Pfam" id="PF15643"/>
    </source>
</evidence>
<sequence>MIGGFYGVTNYTYDALNQVKSKKLPNGAESTYTYDKNGWLRQREDTSNGASKQSYTYEYDKNGNRIKETKVSSGTTETTRYTYDVLNQLTSVVDKKGTRNYAFDEFNNRTVKEEIGKETTQYTYNNLNQLVETVQGSTVTTYDYDNRGNVAEVEENGDTKQTYVFDSTNKMSKVVTYKDNASGSGTRETVTTKYAYDGAGNRVNAKVELNGSITSNIIYVVDGESSYNDIIMAKDSVSGKISIFTFSDEVISVETSGNISYYRTDEKNSVTDILDTDGKVKATIEYDEYGVIANPEVVSTGGNIFAYTGHVYEESTGLYYAKARYYDAGIGRFVSEDSYRGEANDPASLNLYGYVKNNPIMHSDPSGNMSVAAGAGAVITVKTIIEVIIGGVSFIVTIGYFFSKEGQEKFKNAVEVICNEVKYTVKKFKKKFEQQFAAQLDWGAIVPSNKKVADSIPNPNTGVSEDNAIRDKLEGIASEYGYGKCKEAAKAMAKFLKKEKKKYTFSRLLMIPRGFIASISKPKKDVSDNGEHWGVLYKERIYCNIHPSGLVKQSWINDFYGMNPIEYKEFSVIK</sequence>
<feature type="domain" description="Tox-PL-2" evidence="2">
    <location>
        <begin position="470"/>
        <end position="559"/>
    </location>
</feature>
<dbReference type="InterPro" id="IPR056823">
    <property type="entry name" value="TEN-like_YD-shell"/>
</dbReference>
<dbReference type="PANTHER" id="PTHR32305">
    <property type="match status" value="1"/>
</dbReference>
<dbReference type="InterPro" id="IPR006530">
    <property type="entry name" value="YD"/>
</dbReference>
<dbReference type="Pfam" id="PF15643">
    <property type="entry name" value="Tox-PL-2"/>
    <property type="match status" value="1"/>
</dbReference>
<name>A0A1M7MAZ2_9FIRM</name>
<dbReference type="AlphaFoldDB" id="A0A1M7MAZ2"/>
<organism evidence="4 5">
    <name type="scientific">Anaerosporobacter mobilis DSM 15930</name>
    <dbReference type="NCBI Taxonomy" id="1120996"/>
    <lineage>
        <taxon>Bacteria</taxon>
        <taxon>Bacillati</taxon>
        <taxon>Bacillota</taxon>
        <taxon>Clostridia</taxon>
        <taxon>Lachnospirales</taxon>
        <taxon>Lachnospiraceae</taxon>
        <taxon>Anaerosporobacter</taxon>
    </lineage>
</organism>
<keyword evidence="1" id="KW-0677">Repeat</keyword>
<reference evidence="4 5" key="1">
    <citation type="submission" date="2016-11" db="EMBL/GenBank/DDBJ databases">
        <authorList>
            <person name="Jaros S."/>
            <person name="Januszkiewicz K."/>
            <person name="Wedrychowicz H."/>
        </authorList>
    </citation>
    <scope>NUCLEOTIDE SEQUENCE [LARGE SCALE GENOMIC DNA]</scope>
    <source>
        <strain evidence="4 5">DSM 15930</strain>
    </source>
</reference>